<proteinExistence type="predicted"/>
<feature type="transmembrane region" description="Helical" evidence="1">
    <location>
        <begin position="254"/>
        <end position="270"/>
    </location>
</feature>
<dbReference type="RefSeq" id="WP_380748056.1">
    <property type="nucleotide sequence ID" value="NZ_JBHSRF010000006.1"/>
</dbReference>
<feature type="transmembrane region" description="Helical" evidence="1">
    <location>
        <begin position="51"/>
        <end position="70"/>
    </location>
</feature>
<sequence length="696" mass="73432">MNGTWLDRSRTPPAGRVLAAVSVVPALATAGWLLAGVAAVAGGWFRPVPMLLAGGLLVLVLAGLGVWLTPRAPVPRVTWPQTAAVGGLAVASLVFNGVLHGEQLIVRRDPGTYAQYAIWLARHGSMPIPYDLSAFGGSDPFLRFDSVGFYDFGGAVVPQFMPGAPIVDAAGYWLGGLTGMLWMPAVLGGLAVLVIGGLAARLIGGWWAPLAALVFAVALPILYTSRTTFSEMPSLVLLFGGIALTLDARFRPKAAALAGLVLGLAVVVRIDALRDLLPVLGYAGLVAALRASPGRRAAYAPMGLPLAAGLLAGAGVGLLTGYTLARPYLLYLSTSVRPLLGIAAVVLAVSALCAAFGPAVIPRLTRPVRWPGILAASGVVLVMTGFAAWPWLRTVRRFPTNPDDRANALFIAGVQKANGLPVDPSRIYTEQTLWWVIWYIGLPAVILATLGAAVLTRRVLRGRDLAWALPLAIIAWTTVTTLWRPAITPDHPWASRRLVPVVLPGLILLAVWGVRRLRDHAGERRLTGWARRLAEPGRRRARDGVLVAGCALLVAPPVVTSIGTAFSPAERGEAAAIAELCATIPRDAAVLIIERATADRFTQVVRGMCGVPAARVPAVTGDVPPPAVVRRLSARIRASGRQPVLLAAQGSQLTPYGPATLALRLRTRQDERSLIEAPNGTWSLAIDVWSVVPPPD</sequence>
<keyword evidence="3" id="KW-1185">Reference proteome</keyword>
<gene>
    <name evidence="2" type="ORF">ACFP1K_06770</name>
</gene>
<keyword evidence="1" id="KW-0472">Membrane</keyword>
<dbReference type="Proteomes" id="UP001596137">
    <property type="component" value="Unassembled WGS sequence"/>
</dbReference>
<feature type="transmembrane region" description="Helical" evidence="1">
    <location>
        <begin position="181"/>
        <end position="199"/>
    </location>
</feature>
<evidence type="ECO:0000313" key="3">
    <source>
        <dbReference type="Proteomes" id="UP001596137"/>
    </source>
</evidence>
<organism evidence="2 3">
    <name type="scientific">Sphaerisporangium aureirubrum</name>
    <dbReference type="NCBI Taxonomy" id="1544736"/>
    <lineage>
        <taxon>Bacteria</taxon>
        <taxon>Bacillati</taxon>
        <taxon>Actinomycetota</taxon>
        <taxon>Actinomycetes</taxon>
        <taxon>Streptosporangiales</taxon>
        <taxon>Streptosporangiaceae</taxon>
        <taxon>Sphaerisporangium</taxon>
    </lineage>
</organism>
<feature type="transmembrane region" description="Helical" evidence="1">
    <location>
        <begin position="339"/>
        <end position="361"/>
    </location>
</feature>
<feature type="transmembrane region" description="Helical" evidence="1">
    <location>
        <begin position="304"/>
        <end position="324"/>
    </location>
</feature>
<keyword evidence="1" id="KW-1133">Transmembrane helix</keyword>
<accession>A0ABW1NEA6</accession>
<feature type="transmembrane region" description="Helical" evidence="1">
    <location>
        <begin position="498"/>
        <end position="515"/>
    </location>
</feature>
<keyword evidence="1" id="KW-0812">Transmembrane</keyword>
<evidence type="ECO:0000313" key="2">
    <source>
        <dbReference type="EMBL" id="MFC6080857.1"/>
    </source>
</evidence>
<evidence type="ECO:0008006" key="4">
    <source>
        <dbReference type="Google" id="ProtNLM"/>
    </source>
</evidence>
<comment type="caution">
    <text evidence="2">The sequence shown here is derived from an EMBL/GenBank/DDBJ whole genome shotgun (WGS) entry which is preliminary data.</text>
</comment>
<feature type="transmembrane region" description="Helical" evidence="1">
    <location>
        <begin position="373"/>
        <end position="392"/>
    </location>
</feature>
<feature type="transmembrane region" description="Helical" evidence="1">
    <location>
        <begin position="467"/>
        <end position="486"/>
    </location>
</feature>
<feature type="transmembrane region" description="Helical" evidence="1">
    <location>
        <begin position="433"/>
        <end position="455"/>
    </location>
</feature>
<feature type="transmembrane region" description="Helical" evidence="1">
    <location>
        <begin position="82"/>
        <end position="99"/>
    </location>
</feature>
<reference evidence="3" key="1">
    <citation type="journal article" date="2019" name="Int. J. Syst. Evol. Microbiol.">
        <title>The Global Catalogue of Microorganisms (GCM) 10K type strain sequencing project: providing services to taxonomists for standard genome sequencing and annotation.</title>
        <authorList>
            <consortium name="The Broad Institute Genomics Platform"/>
            <consortium name="The Broad Institute Genome Sequencing Center for Infectious Disease"/>
            <person name="Wu L."/>
            <person name="Ma J."/>
        </authorList>
    </citation>
    <scope>NUCLEOTIDE SEQUENCE [LARGE SCALE GENOMIC DNA]</scope>
    <source>
        <strain evidence="3">JCM 30346</strain>
    </source>
</reference>
<protein>
    <recommendedName>
        <fullName evidence="4">Glycosyltransferase RgtA/B/C/D-like domain-containing protein</fullName>
    </recommendedName>
</protein>
<feature type="transmembrane region" description="Helical" evidence="1">
    <location>
        <begin position="206"/>
        <end position="223"/>
    </location>
</feature>
<dbReference type="EMBL" id="JBHSRF010000006">
    <property type="protein sequence ID" value="MFC6080857.1"/>
    <property type="molecule type" value="Genomic_DNA"/>
</dbReference>
<name>A0ABW1NEA6_9ACTN</name>
<feature type="transmembrane region" description="Helical" evidence="1">
    <location>
        <begin position="17"/>
        <end position="45"/>
    </location>
</feature>
<evidence type="ECO:0000256" key="1">
    <source>
        <dbReference type="SAM" id="Phobius"/>
    </source>
</evidence>